<dbReference type="InterPro" id="IPR011257">
    <property type="entry name" value="DNA_glycosylase"/>
</dbReference>
<dbReference type="OrthoDB" id="10265068at2759"/>
<feature type="compositionally biased region" description="Polar residues" evidence="3">
    <location>
        <begin position="23"/>
        <end position="32"/>
    </location>
</feature>
<evidence type="ECO:0000313" key="5">
    <source>
        <dbReference type="Proteomes" id="UP000230069"/>
    </source>
</evidence>
<name>A0A2G5CC73_AQUCA</name>
<dbReference type="GO" id="GO:0005634">
    <property type="term" value="C:nucleus"/>
    <property type="evidence" value="ECO:0007669"/>
    <property type="project" value="UniProtKB-SubCell"/>
</dbReference>
<dbReference type="InParanoid" id="A0A2G5CC73"/>
<dbReference type="InterPro" id="IPR045138">
    <property type="entry name" value="MeCP2/MBD4"/>
</dbReference>
<dbReference type="AlphaFoldDB" id="A0A2G5CC73"/>
<dbReference type="FunFam" id="1.10.340.30:FF:000007">
    <property type="entry name" value="Methyl-CpG-binding domain protein 4"/>
    <property type="match status" value="1"/>
</dbReference>
<feature type="region of interest" description="Disordered" evidence="3">
    <location>
        <begin position="1"/>
        <end position="32"/>
    </location>
</feature>
<proteinExistence type="predicted"/>
<evidence type="ECO:0000256" key="3">
    <source>
        <dbReference type="SAM" id="MobiDB-lite"/>
    </source>
</evidence>
<dbReference type="PANTHER" id="PTHR15074:SF0">
    <property type="entry name" value="METHYL-CPG-BINDING DOMAIN PROTEIN 4-LIKE PROTEIN"/>
    <property type="match status" value="1"/>
</dbReference>
<feature type="compositionally biased region" description="Basic residues" evidence="3">
    <location>
        <begin position="155"/>
        <end position="165"/>
    </location>
</feature>
<gene>
    <name evidence="4" type="ORF">AQUCO_06500001v1</name>
</gene>
<dbReference type="Proteomes" id="UP000230069">
    <property type="component" value="Unassembled WGS sequence"/>
</dbReference>
<dbReference type="SUPFAM" id="SSF48150">
    <property type="entry name" value="DNA-glycosylase"/>
    <property type="match status" value="1"/>
</dbReference>
<evidence type="ECO:0008006" key="6">
    <source>
        <dbReference type="Google" id="ProtNLM"/>
    </source>
</evidence>
<dbReference type="PANTHER" id="PTHR15074">
    <property type="entry name" value="METHYL-CPG-BINDING PROTEIN"/>
    <property type="match status" value="1"/>
</dbReference>
<keyword evidence="2" id="KW-0539">Nucleus</keyword>
<dbReference type="GO" id="GO:0003677">
    <property type="term" value="F:DNA binding"/>
    <property type="evidence" value="ECO:0007669"/>
    <property type="project" value="InterPro"/>
</dbReference>
<feature type="region of interest" description="Disordered" evidence="3">
    <location>
        <begin position="154"/>
        <end position="201"/>
    </location>
</feature>
<evidence type="ECO:0000256" key="2">
    <source>
        <dbReference type="ARBA" id="ARBA00023242"/>
    </source>
</evidence>
<feature type="compositionally biased region" description="Basic residues" evidence="3">
    <location>
        <begin position="180"/>
        <end position="193"/>
    </location>
</feature>
<keyword evidence="5" id="KW-1185">Reference proteome</keyword>
<dbReference type="GO" id="GO:0003824">
    <property type="term" value="F:catalytic activity"/>
    <property type="evidence" value="ECO:0007669"/>
    <property type="project" value="InterPro"/>
</dbReference>
<dbReference type="EMBL" id="KZ305082">
    <property type="protein sequence ID" value="PIA28872.1"/>
    <property type="molecule type" value="Genomic_DNA"/>
</dbReference>
<evidence type="ECO:0000256" key="1">
    <source>
        <dbReference type="ARBA" id="ARBA00004123"/>
    </source>
</evidence>
<sequence length="467" mass="53833">MKKKKKRGNISVEETQKLRNVSPYFSTNHQSLQNPTSQLLKGCVGKKNIDEILAGFCYKKEEEENNNNKVGFDLERDDKLKKKIENFDNVDLFVNDHNVYEEMPKPKEKSWKKKNESNVPVRFVSPYFAKSKNVEEAVRDNDEGMEEVVVVVKMKTSKQKPRKRAQPSPSVGTGGELLGSKKRIGKSTKRARRPPAPVLSASEKLDEAYMRKDPNNTWKPPRSHYLLLQEQHFSDPWRVIVICMLLNRTSGRQVRGVISDFFKLCPDAKTTTEVVTEQLEKVIQRLGLHKKRAKMVQRFSQEYLEDGWTHVTQLHGVGKYAADAYAIFCTGKWDRVKPMDHMLNKYWEYLCKTSEYREDLFGRNELRPEVGVSGEGKTENEIATAYTYLNQSFRTSNYSNPLPVPPPGLAVIFSKNGWDSIGDSNAKILDQRWKRVMIAEADAYLQRCELVRYQTKIMLDALAHTNL</sequence>
<comment type="subcellular location">
    <subcellularLocation>
        <location evidence="1">Nucleus</location>
    </subcellularLocation>
</comment>
<organism evidence="4 5">
    <name type="scientific">Aquilegia coerulea</name>
    <name type="common">Rocky mountain columbine</name>
    <dbReference type="NCBI Taxonomy" id="218851"/>
    <lineage>
        <taxon>Eukaryota</taxon>
        <taxon>Viridiplantae</taxon>
        <taxon>Streptophyta</taxon>
        <taxon>Embryophyta</taxon>
        <taxon>Tracheophyta</taxon>
        <taxon>Spermatophyta</taxon>
        <taxon>Magnoliopsida</taxon>
        <taxon>Ranunculales</taxon>
        <taxon>Ranunculaceae</taxon>
        <taxon>Thalictroideae</taxon>
        <taxon>Aquilegia</taxon>
    </lineage>
</organism>
<accession>A0A2G5CC73</accession>
<dbReference type="STRING" id="218851.A0A2G5CC73"/>
<evidence type="ECO:0000313" key="4">
    <source>
        <dbReference type="EMBL" id="PIA28872.1"/>
    </source>
</evidence>
<reference evidence="4 5" key="1">
    <citation type="submission" date="2017-09" db="EMBL/GenBank/DDBJ databases">
        <title>WGS assembly of Aquilegia coerulea Goldsmith.</title>
        <authorList>
            <person name="Hodges S."/>
            <person name="Kramer E."/>
            <person name="Nordborg M."/>
            <person name="Tomkins J."/>
            <person name="Borevitz J."/>
            <person name="Derieg N."/>
            <person name="Yan J."/>
            <person name="Mihaltcheva S."/>
            <person name="Hayes R.D."/>
            <person name="Rokhsar D."/>
        </authorList>
    </citation>
    <scope>NUCLEOTIDE SEQUENCE [LARGE SCALE GENOMIC DNA]</scope>
    <source>
        <strain evidence="5">cv. Goldsmith</strain>
    </source>
</reference>
<dbReference type="GO" id="GO:0006281">
    <property type="term" value="P:DNA repair"/>
    <property type="evidence" value="ECO:0007669"/>
    <property type="project" value="InterPro"/>
</dbReference>
<dbReference type="Gene3D" id="1.10.340.30">
    <property type="entry name" value="Hypothetical protein, domain 2"/>
    <property type="match status" value="1"/>
</dbReference>
<protein>
    <recommendedName>
        <fullName evidence="6">HhH-GPD domain-containing protein</fullName>
    </recommendedName>
</protein>